<evidence type="ECO:0000313" key="3">
    <source>
        <dbReference type="Proteomes" id="UP001235269"/>
    </source>
</evidence>
<dbReference type="Proteomes" id="UP001235269">
    <property type="component" value="Unassembled WGS sequence"/>
</dbReference>
<keyword evidence="3" id="KW-1185">Reference proteome</keyword>
<organism evidence="2 3">
    <name type="scientific">Rhizobium paknamense</name>
    <dbReference type="NCBI Taxonomy" id="1206817"/>
    <lineage>
        <taxon>Bacteria</taxon>
        <taxon>Pseudomonadati</taxon>
        <taxon>Pseudomonadota</taxon>
        <taxon>Alphaproteobacteria</taxon>
        <taxon>Hyphomicrobiales</taxon>
        <taxon>Rhizobiaceae</taxon>
        <taxon>Rhizobium/Agrobacterium group</taxon>
        <taxon>Rhizobium</taxon>
    </lineage>
</organism>
<protein>
    <submittedName>
        <fullName evidence="2">Uncharacterized protein</fullName>
    </submittedName>
</protein>
<sequence>MANPSDKDPAEGSRETVDKELKRQDDKKKDEAGSNHEPGKPRPM</sequence>
<evidence type="ECO:0000313" key="2">
    <source>
        <dbReference type="EMBL" id="MDQ0454578.1"/>
    </source>
</evidence>
<gene>
    <name evidence="2" type="ORF">QO005_000905</name>
</gene>
<dbReference type="RefSeq" id="WP_307156785.1">
    <property type="nucleotide sequence ID" value="NZ_JAUSWH010000002.1"/>
</dbReference>
<comment type="caution">
    <text evidence="2">The sequence shown here is derived from an EMBL/GenBank/DDBJ whole genome shotgun (WGS) entry which is preliminary data.</text>
</comment>
<feature type="region of interest" description="Disordered" evidence="1">
    <location>
        <begin position="1"/>
        <end position="44"/>
    </location>
</feature>
<reference evidence="2 3" key="1">
    <citation type="submission" date="2023-07" db="EMBL/GenBank/DDBJ databases">
        <title>Genomic Encyclopedia of Type Strains, Phase IV (KMG-IV): sequencing the most valuable type-strain genomes for metagenomic binning, comparative biology and taxonomic classification.</title>
        <authorList>
            <person name="Goeker M."/>
        </authorList>
    </citation>
    <scope>NUCLEOTIDE SEQUENCE [LARGE SCALE GENOMIC DNA]</scope>
    <source>
        <strain evidence="2 3">DSM 100301</strain>
    </source>
</reference>
<proteinExistence type="predicted"/>
<evidence type="ECO:0000256" key="1">
    <source>
        <dbReference type="SAM" id="MobiDB-lite"/>
    </source>
</evidence>
<accession>A0ABU0I8M3</accession>
<dbReference type="EMBL" id="JAUSWH010000002">
    <property type="protein sequence ID" value="MDQ0454578.1"/>
    <property type="molecule type" value="Genomic_DNA"/>
</dbReference>
<name>A0ABU0I8M3_9HYPH</name>